<reference evidence="1" key="1">
    <citation type="submission" date="2023-07" db="EMBL/GenBank/DDBJ databases">
        <title>Brevundimonas soil sp. nov., isolated from the soil of chemical plant.</title>
        <authorList>
            <person name="Wu N."/>
        </authorList>
    </citation>
    <scope>NUCLEOTIDE SEQUENCE</scope>
    <source>
        <strain evidence="1">XZ-24</strain>
    </source>
</reference>
<dbReference type="Proteomes" id="UP001169063">
    <property type="component" value="Unassembled WGS sequence"/>
</dbReference>
<dbReference type="EMBL" id="JAUKTR010000001">
    <property type="protein sequence ID" value="MDO1558199.1"/>
    <property type="molecule type" value="Genomic_DNA"/>
</dbReference>
<sequence>MPKIVAIVEGQTEEHFIRKTYPSALILRPFTNGRDVDLALIARKIAAPLARIGMGFDDFIILIDRERRTMSAAELEERLRSELEKLEPMRQFSIGVPDIHIENWILADETEMRRRYGETFTYEGDGTPAKGALRALSGISHSPLEKAELLKACSADEIANKSPSFECFRTRVRCDWVWLKGKAA</sequence>
<protein>
    <recommendedName>
        <fullName evidence="3">DUF4276 family protein</fullName>
    </recommendedName>
</protein>
<name>A0ABT8SJM3_9CAUL</name>
<accession>A0ABT8SJM3</accession>
<dbReference type="RefSeq" id="WP_302108620.1">
    <property type="nucleotide sequence ID" value="NZ_JAUKTR010000001.1"/>
</dbReference>
<organism evidence="1 2">
    <name type="scientific">Peiella sedimenti</name>
    <dbReference type="NCBI Taxonomy" id="3061083"/>
    <lineage>
        <taxon>Bacteria</taxon>
        <taxon>Pseudomonadati</taxon>
        <taxon>Pseudomonadota</taxon>
        <taxon>Alphaproteobacteria</taxon>
        <taxon>Caulobacterales</taxon>
        <taxon>Caulobacteraceae</taxon>
        <taxon>Peiella</taxon>
    </lineage>
</organism>
<comment type="caution">
    <text evidence="1">The sequence shown here is derived from an EMBL/GenBank/DDBJ whole genome shotgun (WGS) entry which is preliminary data.</text>
</comment>
<proteinExistence type="predicted"/>
<gene>
    <name evidence="1" type="ORF">Q0812_01980</name>
</gene>
<evidence type="ECO:0000313" key="1">
    <source>
        <dbReference type="EMBL" id="MDO1558199.1"/>
    </source>
</evidence>
<evidence type="ECO:0000313" key="2">
    <source>
        <dbReference type="Proteomes" id="UP001169063"/>
    </source>
</evidence>
<keyword evidence="2" id="KW-1185">Reference proteome</keyword>
<evidence type="ECO:0008006" key="3">
    <source>
        <dbReference type="Google" id="ProtNLM"/>
    </source>
</evidence>